<dbReference type="GO" id="GO:0045892">
    <property type="term" value="P:negative regulation of DNA-templated transcription"/>
    <property type="evidence" value="ECO:0007669"/>
    <property type="project" value="TreeGrafter"/>
</dbReference>
<dbReference type="SUPFAM" id="SSF64288">
    <property type="entry name" value="Chorismate lyase-like"/>
    <property type="match status" value="1"/>
</dbReference>
<dbReference type="AlphaFoldDB" id="A0AAU9D539"/>
<dbReference type="RefSeq" id="WP_317635555.1">
    <property type="nucleotide sequence ID" value="NZ_AP026802.1"/>
</dbReference>
<name>A0AAU9D539_9LACO</name>
<dbReference type="Proteomes" id="UP001321861">
    <property type="component" value="Chromosome"/>
</dbReference>
<feature type="domain" description="HTH gntR-type" evidence="4">
    <location>
        <begin position="11"/>
        <end position="79"/>
    </location>
</feature>
<dbReference type="GO" id="GO:0003677">
    <property type="term" value="F:DNA binding"/>
    <property type="evidence" value="ECO:0007669"/>
    <property type="project" value="UniProtKB-KW"/>
</dbReference>
<dbReference type="PANTHER" id="PTHR44846">
    <property type="entry name" value="MANNOSYL-D-GLYCERATE TRANSPORT/METABOLISM SYSTEM REPRESSOR MNGR-RELATED"/>
    <property type="match status" value="1"/>
</dbReference>
<evidence type="ECO:0000259" key="4">
    <source>
        <dbReference type="PROSITE" id="PS50949"/>
    </source>
</evidence>
<dbReference type="Gene3D" id="1.10.10.10">
    <property type="entry name" value="Winged helix-like DNA-binding domain superfamily/Winged helix DNA-binding domain"/>
    <property type="match status" value="1"/>
</dbReference>
<evidence type="ECO:0000256" key="1">
    <source>
        <dbReference type="ARBA" id="ARBA00023015"/>
    </source>
</evidence>
<dbReference type="PROSITE" id="PS50949">
    <property type="entry name" value="HTH_GNTR"/>
    <property type="match status" value="1"/>
</dbReference>
<evidence type="ECO:0000256" key="3">
    <source>
        <dbReference type="ARBA" id="ARBA00023163"/>
    </source>
</evidence>
<dbReference type="InterPro" id="IPR028978">
    <property type="entry name" value="Chorismate_lyase_/UTRA_dom_sf"/>
</dbReference>
<dbReference type="EMBL" id="AP026802">
    <property type="protein sequence ID" value="BDR57596.1"/>
    <property type="molecule type" value="Genomic_DNA"/>
</dbReference>
<dbReference type="InterPro" id="IPR050679">
    <property type="entry name" value="Bact_HTH_transcr_reg"/>
</dbReference>
<evidence type="ECO:0000313" key="6">
    <source>
        <dbReference type="Proteomes" id="UP001321861"/>
    </source>
</evidence>
<dbReference type="PANTHER" id="PTHR44846:SF1">
    <property type="entry name" value="MANNOSYL-D-GLYCERATE TRANSPORT_METABOLISM SYSTEM REPRESSOR MNGR-RELATED"/>
    <property type="match status" value="1"/>
</dbReference>
<dbReference type="Pfam" id="PF00392">
    <property type="entry name" value="GntR"/>
    <property type="match status" value="1"/>
</dbReference>
<dbReference type="SMART" id="SM00866">
    <property type="entry name" value="UTRA"/>
    <property type="match status" value="1"/>
</dbReference>
<dbReference type="PRINTS" id="PR00035">
    <property type="entry name" value="HTHGNTR"/>
</dbReference>
<keyword evidence="6" id="KW-1185">Reference proteome</keyword>
<dbReference type="InterPro" id="IPR000524">
    <property type="entry name" value="Tscrpt_reg_HTH_GntR"/>
</dbReference>
<proteinExistence type="predicted"/>
<dbReference type="InterPro" id="IPR036390">
    <property type="entry name" value="WH_DNA-bd_sf"/>
</dbReference>
<organism evidence="5 6">
    <name type="scientific">Xylocopilactobacillus apicola</name>
    <dbReference type="NCBI Taxonomy" id="2932184"/>
    <lineage>
        <taxon>Bacteria</taxon>
        <taxon>Bacillati</taxon>
        <taxon>Bacillota</taxon>
        <taxon>Bacilli</taxon>
        <taxon>Lactobacillales</taxon>
        <taxon>Lactobacillaceae</taxon>
        <taxon>Xylocopilactobacillus</taxon>
    </lineage>
</organism>
<dbReference type="Pfam" id="PF07702">
    <property type="entry name" value="UTRA"/>
    <property type="match status" value="1"/>
</dbReference>
<dbReference type="SMART" id="SM00345">
    <property type="entry name" value="HTH_GNTR"/>
    <property type="match status" value="1"/>
</dbReference>
<dbReference type="GO" id="GO:0003700">
    <property type="term" value="F:DNA-binding transcription factor activity"/>
    <property type="evidence" value="ECO:0007669"/>
    <property type="project" value="InterPro"/>
</dbReference>
<dbReference type="SUPFAM" id="SSF46785">
    <property type="entry name" value="Winged helix' DNA-binding domain"/>
    <property type="match status" value="1"/>
</dbReference>
<reference evidence="5 6" key="1">
    <citation type="journal article" date="2023" name="Microbiol. Spectr.">
        <title>Symbiosis of Carpenter Bees with Uncharacterized Lactic Acid Bacteria Showing NAD Auxotrophy.</title>
        <authorList>
            <person name="Kawasaki S."/>
            <person name="Ozawa K."/>
            <person name="Mori T."/>
            <person name="Yamamoto A."/>
            <person name="Ito M."/>
            <person name="Ohkuma M."/>
            <person name="Sakamoto M."/>
            <person name="Matsutani M."/>
        </authorList>
    </citation>
    <scope>NUCLEOTIDE SEQUENCE [LARGE SCALE GENOMIC DNA]</scope>
    <source>
        <strain evidence="5 6">XA3</strain>
    </source>
</reference>
<dbReference type="CDD" id="cd07377">
    <property type="entry name" value="WHTH_GntR"/>
    <property type="match status" value="1"/>
</dbReference>
<dbReference type="InterPro" id="IPR036388">
    <property type="entry name" value="WH-like_DNA-bd_sf"/>
</dbReference>
<evidence type="ECO:0000256" key="2">
    <source>
        <dbReference type="ARBA" id="ARBA00023125"/>
    </source>
</evidence>
<dbReference type="KEGG" id="xap:XA3_00370"/>
<keyword evidence="1" id="KW-0805">Transcription regulation</keyword>
<dbReference type="InterPro" id="IPR011663">
    <property type="entry name" value="UTRA"/>
</dbReference>
<dbReference type="Gene3D" id="3.40.1410.10">
    <property type="entry name" value="Chorismate lyase-like"/>
    <property type="match status" value="1"/>
</dbReference>
<sequence>MKIEIDKSSMVPIYEQIADGLRDLMYGGNLQDGDKIDSEQKMCMDLGISRATVRKALNILIKEGRIRKIHGKGTYVIQPNVEYSLNDKLFSFAESLAQQQLNYETQVIKQELLPANKKIAEQLKIDVGNKYLYLERIRSINNEKIMLIENRINVKHCRGIENSNFNNVSLFAKIEELSRRKISFAKSSYEALIVGSERGKLLDLAPNLPILKMQQTVFLSKNEPVEYGSVWLKANKYLLTTTLQRR</sequence>
<accession>A0AAU9D539</accession>
<keyword evidence="3" id="KW-0804">Transcription</keyword>
<protein>
    <recommendedName>
        <fullName evidence="4">HTH gntR-type domain-containing protein</fullName>
    </recommendedName>
</protein>
<gene>
    <name evidence="5" type="ORF">XA3_00370</name>
</gene>
<keyword evidence="2" id="KW-0238">DNA-binding</keyword>
<evidence type="ECO:0000313" key="5">
    <source>
        <dbReference type="EMBL" id="BDR57596.1"/>
    </source>
</evidence>